<organism evidence="3 4">
    <name type="scientific">Collinsella tanakaei</name>
    <dbReference type="NCBI Taxonomy" id="626935"/>
    <lineage>
        <taxon>Bacteria</taxon>
        <taxon>Bacillati</taxon>
        <taxon>Actinomycetota</taxon>
        <taxon>Coriobacteriia</taxon>
        <taxon>Coriobacteriales</taxon>
        <taxon>Coriobacteriaceae</taxon>
        <taxon>Collinsella</taxon>
    </lineage>
</organism>
<dbReference type="EMBL" id="QSRJ01000022">
    <property type="protein sequence ID" value="RGL06998.1"/>
    <property type="molecule type" value="Genomic_DNA"/>
</dbReference>
<evidence type="ECO:0000256" key="1">
    <source>
        <dbReference type="SAM" id="MobiDB-lite"/>
    </source>
</evidence>
<evidence type="ECO:0000256" key="2">
    <source>
        <dbReference type="SAM" id="Phobius"/>
    </source>
</evidence>
<gene>
    <name evidence="3" type="ORF">DXC81_11155</name>
</gene>
<keyword evidence="2" id="KW-0472">Membrane</keyword>
<feature type="compositionally biased region" description="Low complexity" evidence="1">
    <location>
        <begin position="72"/>
        <end position="88"/>
    </location>
</feature>
<feature type="transmembrane region" description="Helical" evidence="2">
    <location>
        <begin position="9"/>
        <end position="30"/>
    </location>
</feature>
<evidence type="ECO:0000313" key="3">
    <source>
        <dbReference type="EMBL" id="RGL06998.1"/>
    </source>
</evidence>
<comment type="caution">
    <text evidence="3">The sequence shown here is derived from an EMBL/GenBank/DDBJ whole genome shotgun (WGS) entry which is preliminary data.</text>
</comment>
<dbReference type="RefSeq" id="WP_009142024.1">
    <property type="nucleotide sequence ID" value="NZ_CABKQG010000008.1"/>
</dbReference>
<dbReference type="GeneID" id="62759681"/>
<keyword evidence="2" id="KW-0812">Transmembrane</keyword>
<reference evidence="3 4" key="1">
    <citation type="submission" date="2018-08" db="EMBL/GenBank/DDBJ databases">
        <title>A genome reference for cultivated species of the human gut microbiota.</title>
        <authorList>
            <person name="Zou Y."/>
            <person name="Xue W."/>
            <person name="Luo G."/>
        </authorList>
    </citation>
    <scope>NUCLEOTIDE SEQUENCE [LARGE SCALE GENOMIC DNA]</scope>
    <source>
        <strain evidence="3 4">TF08-14</strain>
    </source>
</reference>
<name>A0A3E4QP24_9ACTN</name>
<proteinExistence type="predicted"/>
<dbReference type="Proteomes" id="UP000260943">
    <property type="component" value="Unassembled WGS sequence"/>
</dbReference>
<feature type="region of interest" description="Disordered" evidence="1">
    <location>
        <begin position="39"/>
        <end position="88"/>
    </location>
</feature>
<sequence>MFAFIRKHWVAYLIGAATAVALGFGVSYVLGVKWSTPEDVRAERQEAYAEDAAERNEMAGDESQNVDDSLDADQAADAQSTDAGSSAE</sequence>
<dbReference type="AlphaFoldDB" id="A0A3E4QP24"/>
<evidence type="ECO:0000313" key="4">
    <source>
        <dbReference type="Proteomes" id="UP000260943"/>
    </source>
</evidence>
<keyword evidence="2" id="KW-1133">Transmembrane helix</keyword>
<feature type="compositionally biased region" description="Basic and acidic residues" evidence="1">
    <location>
        <begin position="39"/>
        <end position="58"/>
    </location>
</feature>
<protein>
    <submittedName>
        <fullName evidence="3">Uncharacterized protein</fullName>
    </submittedName>
</protein>
<accession>A0A3E4QP24</accession>